<reference evidence="1" key="1">
    <citation type="submission" date="2022-03" db="EMBL/GenBank/DDBJ databases">
        <authorList>
            <person name="Brunel B."/>
        </authorList>
    </citation>
    <scope>NUCLEOTIDE SEQUENCE</scope>
    <source>
        <strain evidence="1">STM4922sample</strain>
    </source>
</reference>
<protein>
    <submittedName>
        <fullName evidence="1">Uncharacterized protein</fullName>
    </submittedName>
</protein>
<comment type="caution">
    <text evidence="1">The sequence shown here is derived from an EMBL/GenBank/DDBJ whole genome shotgun (WGS) entry which is preliminary data.</text>
</comment>
<sequence>MKRRKGAEPMVSTAVLPIAQWLSLRLT</sequence>
<evidence type="ECO:0000313" key="1">
    <source>
        <dbReference type="EMBL" id="CAH2394783.1"/>
    </source>
</evidence>
<dbReference type="Proteomes" id="UP001152604">
    <property type="component" value="Unassembled WGS sequence"/>
</dbReference>
<organism evidence="1 2">
    <name type="scientific">Mesorhizobium ventifaucium</name>
    <dbReference type="NCBI Taxonomy" id="666020"/>
    <lineage>
        <taxon>Bacteria</taxon>
        <taxon>Pseudomonadati</taxon>
        <taxon>Pseudomonadota</taxon>
        <taxon>Alphaproteobacteria</taxon>
        <taxon>Hyphomicrobiales</taxon>
        <taxon>Phyllobacteriaceae</taxon>
        <taxon>Mesorhizobium</taxon>
    </lineage>
</organism>
<accession>A0ABM9DE20</accession>
<proteinExistence type="predicted"/>
<evidence type="ECO:0000313" key="2">
    <source>
        <dbReference type="Proteomes" id="UP001152604"/>
    </source>
</evidence>
<gene>
    <name evidence="1" type="ORF">MES4922_110227</name>
</gene>
<keyword evidence="2" id="KW-1185">Reference proteome</keyword>
<dbReference type="EMBL" id="CAKXZS010000003">
    <property type="protein sequence ID" value="CAH2394783.1"/>
    <property type="molecule type" value="Genomic_DNA"/>
</dbReference>
<name>A0ABM9DE20_9HYPH</name>